<feature type="compositionally biased region" description="Polar residues" evidence="1">
    <location>
        <begin position="382"/>
        <end position="392"/>
    </location>
</feature>
<feature type="compositionally biased region" description="Pro residues" evidence="1">
    <location>
        <begin position="206"/>
        <end position="215"/>
    </location>
</feature>
<feature type="compositionally biased region" description="Polar residues" evidence="1">
    <location>
        <begin position="414"/>
        <end position="429"/>
    </location>
</feature>
<feature type="region of interest" description="Disordered" evidence="1">
    <location>
        <begin position="414"/>
        <end position="445"/>
    </location>
</feature>
<dbReference type="AlphaFoldDB" id="A0A5A8CRQ1"/>
<comment type="caution">
    <text evidence="2">The sequence shown here is derived from an EMBL/GenBank/DDBJ whole genome shotgun (WGS) entry which is preliminary data.</text>
</comment>
<feature type="compositionally biased region" description="Low complexity" evidence="1">
    <location>
        <begin position="280"/>
        <end position="292"/>
    </location>
</feature>
<organism evidence="2 3">
    <name type="scientific">Cafeteria roenbergensis</name>
    <name type="common">Marine flagellate</name>
    <dbReference type="NCBI Taxonomy" id="33653"/>
    <lineage>
        <taxon>Eukaryota</taxon>
        <taxon>Sar</taxon>
        <taxon>Stramenopiles</taxon>
        <taxon>Bigyra</taxon>
        <taxon>Opalozoa</taxon>
        <taxon>Bicosoecida</taxon>
        <taxon>Cafeteriaceae</taxon>
        <taxon>Cafeteria</taxon>
    </lineage>
</organism>
<evidence type="ECO:0000256" key="1">
    <source>
        <dbReference type="SAM" id="MobiDB-lite"/>
    </source>
</evidence>
<feature type="region of interest" description="Disordered" evidence="1">
    <location>
        <begin position="26"/>
        <end position="55"/>
    </location>
</feature>
<dbReference type="Proteomes" id="UP000323011">
    <property type="component" value="Unassembled WGS sequence"/>
</dbReference>
<proteinExistence type="predicted"/>
<evidence type="ECO:0000313" key="2">
    <source>
        <dbReference type="EMBL" id="KAA0155134.1"/>
    </source>
</evidence>
<feature type="region of interest" description="Disordered" evidence="1">
    <location>
        <begin position="173"/>
        <end position="231"/>
    </location>
</feature>
<accession>A0A5A8CRQ1</accession>
<dbReference type="EMBL" id="VLTN01000008">
    <property type="protein sequence ID" value="KAA0155134.1"/>
    <property type="molecule type" value="Genomic_DNA"/>
</dbReference>
<gene>
    <name evidence="2" type="ORF">FNF29_01885</name>
</gene>
<name>A0A5A8CRQ1_CAFRO</name>
<feature type="region of interest" description="Disordered" evidence="1">
    <location>
        <begin position="363"/>
        <end position="392"/>
    </location>
</feature>
<evidence type="ECO:0000313" key="3">
    <source>
        <dbReference type="Proteomes" id="UP000323011"/>
    </source>
</evidence>
<protein>
    <submittedName>
        <fullName evidence="2">Uncharacterized protein</fullName>
    </submittedName>
</protein>
<reference evidence="2 3" key="1">
    <citation type="submission" date="2019-07" db="EMBL/GenBank/DDBJ databases">
        <title>Genomes of Cafeteria roenbergensis.</title>
        <authorList>
            <person name="Fischer M.G."/>
            <person name="Hackl T."/>
            <person name="Roman M."/>
        </authorList>
    </citation>
    <scope>NUCLEOTIDE SEQUENCE [LARGE SCALE GENOMIC DNA]</scope>
    <source>
        <strain evidence="2 3">BVI</strain>
    </source>
</reference>
<feature type="region of interest" description="Disordered" evidence="1">
    <location>
        <begin position="245"/>
        <end position="304"/>
    </location>
</feature>
<feature type="compositionally biased region" description="Low complexity" evidence="1">
    <location>
        <begin position="185"/>
        <end position="205"/>
    </location>
</feature>
<sequence length="531" mass="53731">MQAKGREAKEAVLSLLSGALAPAADSEGSASAAHACDGSSVVPPERSEERLRQLQAQAAADLASGAAHVDGLPADWAADFERSAGALSSVLKQAETVVAATAGGRESDLALLKEGGWVDEKSHGQAGEISAAQVAIIASDLSPALASLVVELADAHARDAATAAAEQPGLALEAAGQPGGPIDPSSPSAQAASPGASGAAAAEPAEPAPARPRPGYPTSADAKPAVAGDAKAERPLFSSLAKILTSGSPRKRKPAKPAGPAQSPPAGRSKRSPRARALVKSAKASSPKKPAPVTSSLADMFKRPPPRLPAAVQFEAFQPAEFPEGDFPPELRDVLAFPKAQQAGPGRATQLIDAVLKELSAAAAHDRPPMSGGANIPLPASPDSSYATSARSTPTAMWDAKALAASAAVTLPQSPMTPASATAGGTSELGSAPGSPGQPHTPSEDTTLLTMDLEFDLDDLRSATTGMLWSHVSEQLGFRPRSILLEGAPLPNSRDNLAALGLTESVSVQVEVTHAQADAVERAAEYTETAQ</sequence>
<keyword evidence="3" id="KW-1185">Reference proteome</keyword>